<feature type="binding site" evidence="15">
    <location>
        <position position="179"/>
    </location>
    <ligand>
        <name>Mg(2+)</name>
        <dbReference type="ChEBI" id="CHEBI:18420"/>
        <label>2</label>
    </ligand>
</feature>
<dbReference type="InterPro" id="IPR036397">
    <property type="entry name" value="RNaseH_sf"/>
</dbReference>
<dbReference type="Proteomes" id="UP000614287">
    <property type="component" value="Unassembled WGS sequence"/>
</dbReference>
<dbReference type="InterPro" id="IPR012337">
    <property type="entry name" value="RNaseH-like_sf"/>
</dbReference>
<dbReference type="Pfam" id="PF00929">
    <property type="entry name" value="RNase_T"/>
    <property type="match status" value="1"/>
</dbReference>
<gene>
    <name evidence="18" type="primary">sbcB</name>
    <name evidence="18" type="ORF">GCM10009007_15160</name>
</gene>
<evidence type="ECO:0000313" key="19">
    <source>
        <dbReference type="Proteomes" id="UP000614287"/>
    </source>
</evidence>
<accession>A0A8J3G0J9</accession>
<comment type="caution">
    <text evidence="18">The sequence shown here is derived from an EMBL/GenBank/DDBJ whole genome shotgun (WGS) entry which is preliminary data.</text>
</comment>
<dbReference type="SUPFAM" id="SSF53098">
    <property type="entry name" value="Ribonuclease H-like"/>
    <property type="match status" value="1"/>
</dbReference>
<evidence type="ECO:0000256" key="1">
    <source>
        <dbReference type="ARBA" id="ARBA00000563"/>
    </source>
</evidence>
<dbReference type="InterPro" id="IPR058561">
    <property type="entry name" value="Exonuc_1_C"/>
</dbReference>
<dbReference type="CDD" id="cd06138">
    <property type="entry name" value="ExoI_N"/>
    <property type="match status" value="1"/>
</dbReference>
<dbReference type="InterPro" id="IPR013520">
    <property type="entry name" value="Ribonucl_H"/>
</dbReference>
<evidence type="ECO:0000256" key="11">
    <source>
        <dbReference type="ARBA" id="ARBA00023204"/>
    </source>
</evidence>
<dbReference type="GO" id="GO:0008310">
    <property type="term" value="F:single-stranded DNA 3'-5' DNA exonuclease activity"/>
    <property type="evidence" value="ECO:0007669"/>
    <property type="project" value="UniProtKB-EC"/>
</dbReference>
<dbReference type="NCBIfam" id="NF008746">
    <property type="entry name" value="PRK11779.1"/>
    <property type="match status" value="1"/>
</dbReference>
<sequence>MHTFLWHDYETFGKDTRSARPAQFAAIRTDADLNELGEPIELFCQPAPDFLPEPEACLITGILPQQCLANGVPEREFAQRILQELSEPNTIGVGYNTIRYDDEITRFMFWRNLIEPYAREWQNGCGRWDIIDLARVTYALRPEGIEWPKNEAGFTSFKLTDLTEANGIAHEAAHDAVSDVRATIALARLIRDKQPKLFEFYFKLRQKNVVSDEIGLHLSERKPFLHLSSMFPAERAHMALVYPLGVHPTNKNEVIVWDCAFDPTVLFALNADEIRTRMFTRADELADGVSRLPIKTIHLNKSPVVVSNLKVLDAAAQERCGLDVSACMVNAEKAARGVQQHDLSGVWADVFHRVFDDVPDVDEALYAGFVPAEERRLLERLRLMTAEEIARANPHFSDERLAELVFRYRARNFPESLSAEEAQEWQKHCFERLHPRVESYITALETLAETQDDRGQAVLDALSEYVFQIVPEDVY</sequence>
<evidence type="ECO:0000259" key="17">
    <source>
        <dbReference type="PROSITE" id="PS51785"/>
    </source>
</evidence>
<reference evidence="18" key="2">
    <citation type="submission" date="2020-09" db="EMBL/GenBank/DDBJ databases">
        <authorList>
            <person name="Sun Q."/>
            <person name="Kim S."/>
        </authorList>
    </citation>
    <scope>NUCLEOTIDE SEQUENCE</scope>
    <source>
        <strain evidence="18">KCTC 32501</strain>
    </source>
</reference>
<dbReference type="PROSITE" id="PS51784">
    <property type="entry name" value="EXOI_SH3"/>
    <property type="match status" value="1"/>
</dbReference>
<evidence type="ECO:0000259" key="16">
    <source>
        <dbReference type="PROSITE" id="PS51784"/>
    </source>
</evidence>
<dbReference type="InterPro" id="IPR013620">
    <property type="entry name" value="Exonuc_1_SH3"/>
</dbReference>
<evidence type="ECO:0000256" key="13">
    <source>
        <dbReference type="ARBA" id="ARBA00046792"/>
    </source>
</evidence>
<dbReference type="Gene3D" id="1.20.1280.70">
    <property type="entry name" value="Exonuclease ExoI, domain 3"/>
    <property type="match status" value="1"/>
</dbReference>
<evidence type="ECO:0000256" key="3">
    <source>
        <dbReference type="ARBA" id="ARBA00019900"/>
    </source>
</evidence>
<keyword evidence="10" id="KW-0238">DNA-binding</keyword>
<evidence type="ECO:0000256" key="12">
    <source>
        <dbReference type="ARBA" id="ARBA00031220"/>
    </source>
</evidence>
<keyword evidence="19" id="KW-1185">Reference proteome</keyword>
<dbReference type="EMBL" id="BMZG01000007">
    <property type="protein sequence ID" value="GHA75014.1"/>
    <property type="molecule type" value="Genomic_DNA"/>
</dbReference>
<name>A0A8J3G0J9_9BURK</name>
<comment type="subunit">
    <text evidence="13">Monomer. Interacts with ssb (via C-terminus); this interaction stimulates the exonuclease activity by recruiting the enzyme to its substrate.</text>
</comment>
<feature type="binding site" evidence="14">
    <location>
        <position position="158"/>
    </location>
    <ligand>
        <name>substrate</name>
    </ligand>
</feature>
<evidence type="ECO:0000256" key="7">
    <source>
        <dbReference type="ARBA" id="ARBA00022801"/>
    </source>
</evidence>
<dbReference type="InterPro" id="IPR023607">
    <property type="entry name" value="Exodeoxyribonuclease_I"/>
</dbReference>
<evidence type="ECO:0000256" key="10">
    <source>
        <dbReference type="ARBA" id="ARBA00023125"/>
    </source>
</evidence>
<protein>
    <recommendedName>
        <fullName evidence="3">Exodeoxyribonuclease I</fullName>
        <ecNumber evidence="2">3.1.11.1</ecNumber>
    </recommendedName>
    <alternativeName>
        <fullName evidence="12">DNA deoxyribophosphodiesterase</fullName>
    </alternativeName>
</protein>
<keyword evidence="4" id="KW-0540">Nuclease</keyword>
<dbReference type="GO" id="GO:0046872">
    <property type="term" value="F:metal ion binding"/>
    <property type="evidence" value="ECO:0007669"/>
    <property type="project" value="UniProtKB-KW"/>
</dbReference>
<evidence type="ECO:0000256" key="2">
    <source>
        <dbReference type="ARBA" id="ARBA00012108"/>
    </source>
</evidence>
<dbReference type="PIRSF" id="PIRSF000977">
    <property type="entry name" value="Exodeoxyribonuclease_I"/>
    <property type="match status" value="1"/>
</dbReference>
<comment type="catalytic activity">
    <reaction evidence="1">
        <text>Exonucleolytic cleavage in the 3'- to 5'-direction to yield nucleoside 5'-phosphates.</text>
        <dbReference type="EC" id="3.1.11.1"/>
    </reaction>
</comment>
<dbReference type="Gene3D" id="1.10.287.1240">
    <property type="match status" value="1"/>
</dbReference>
<feature type="binding site" evidence="14">
    <location>
        <position position="10"/>
    </location>
    <ligand>
        <name>substrate</name>
    </ligand>
</feature>
<evidence type="ECO:0000256" key="5">
    <source>
        <dbReference type="ARBA" id="ARBA00022723"/>
    </source>
</evidence>
<dbReference type="AlphaFoldDB" id="A0A8J3G0J9"/>
<dbReference type="Gene3D" id="3.30.420.10">
    <property type="entry name" value="Ribonuclease H-like superfamily/Ribonuclease H"/>
    <property type="match status" value="1"/>
</dbReference>
<dbReference type="Pfam" id="PF08411">
    <property type="entry name" value="ExoI_SH3"/>
    <property type="match status" value="1"/>
</dbReference>
<dbReference type="EC" id="3.1.11.1" evidence="2"/>
<evidence type="ECO:0000256" key="6">
    <source>
        <dbReference type="ARBA" id="ARBA00022763"/>
    </source>
</evidence>
<comment type="cofactor">
    <cofactor evidence="15">
        <name>Mg(2+)</name>
        <dbReference type="ChEBI" id="CHEBI:18420"/>
    </cofactor>
    <text evidence="15">Binds 2 Mg(2+) ions per monomer.</text>
</comment>
<keyword evidence="11" id="KW-0234">DNA repair</keyword>
<evidence type="ECO:0000313" key="18">
    <source>
        <dbReference type="EMBL" id="GHA75014.1"/>
    </source>
</evidence>
<keyword evidence="9 15" id="KW-0460">Magnesium</keyword>
<evidence type="ECO:0000256" key="15">
    <source>
        <dbReference type="PIRSR" id="PIRSR000977-2"/>
    </source>
</evidence>
<feature type="domain" description="ExoI SH3-like" evidence="16">
    <location>
        <begin position="195"/>
        <end position="355"/>
    </location>
</feature>
<keyword evidence="8" id="KW-0269">Exonuclease</keyword>
<organism evidence="18 19">
    <name type="scientific">Formosimonas limnophila</name>
    <dbReference type="NCBI Taxonomy" id="1384487"/>
    <lineage>
        <taxon>Bacteria</taxon>
        <taxon>Pseudomonadati</taxon>
        <taxon>Pseudomonadota</taxon>
        <taxon>Betaproteobacteria</taxon>
        <taxon>Burkholderiales</taxon>
        <taxon>Burkholderiaceae</taxon>
        <taxon>Formosimonas</taxon>
    </lineage>
</organism>
<proteinExistence type="predicted"/>
<dbReference type="InterPro" id="IPR038649">
    <property type="entry name" value="EXOI_SH3_sf"/>
</dbReference>
<evidence type="ECO:0000256" key="8">
    <source>
        <dbReference type="ARBA" id="ARBA00022839"/>
    </source>
</evidence>
<dbReference type="RefSeq" id="WP_189493342.1">
    <property type="nucleotide sequence ID" value="NZ_BMZG01000007.1"/>
</dbReference>
<dbReference type="SMART" id="SM00479">
    <property type="entry name" value="EXOIII"/>
    <property type="match status" value="1"/>
</dbReference>
<keyword evidence="5 15" id="KW-0479">Metal-binding</keyword>
<dbReference type="GO" id="GO:0006281">
    <property type="term" value="P:DNA repair"/>
    <property type="evidence" value="ECO:0007669"/>
    <property type="project" value="UniProtKB-KW"/>
</dbReference>
<dbReference type="Pfam" id="PF26016">
    <property type="entry name" value="ExoI_C"/>
    <property type="match status" value="1"/>
</dbReference>
<reference evidence="18" key="1">
    <citation type="journal article" date="2014" name="Int. J. Syst. Evol. Microbiol.">
        <title>Complete genome sequence of Corynebacterium casei LMG S-19264T (=DSM 44701T), isolated from a smear-ripened cheese.</title>
        <authorList>
            <consortium name="US DOE Joint Genome Institute (JGI-PGF)"/>
            <person name="Walter F."/>
            <person name="Albersmeier A."/>
            <person name="Kalinowski J."/>
            <person name="Ruckert C."/>
        </authorList>
    </citation>
    <scope>NUCLEOTIDE SEQUENCE</scope>
    <source>
        <strain evidence="18">KCTC 32501</strain>
    </source>
</reference>
<dbReference type="PROSITE" id="PS51785">
    <property type="entry name" value="EXOI_C"/>
    <property type="match status" value="1"/>
</dbReference>
<keyword evidence="6" id="KW-0227">DNA damage</keyword>
<dbReference type="FunFam" id="3.30.420.10:FF:000033">
    <property type="entry name" value="Exodeoxyribonuclease I"/>
    <property type="match status" value="1"/>
</dbReference>
<feature type="domain" description="ExoI C-terminal" evidence="17">
    <location>
        <begin position="357"/>
        <end position="470"/>
    </location>
</feature>
<dbReference type="Gene3D" id="3.30.1520.20">
    <property type="entry name" value="Exonuclease ExoI, domain 2"/>
    <property type="match status" value="1"/>
</dbReference>
<evidence type="ECO:0000256" key="4">
    <source>
        <dbReference type="ARBA" id="ARBA00022722"/>
    </source>
</evidence>
<evidence type="ECO:0000256" key="9">
    <source>
        <dbReference type="ARBA" id="ARBA00022842"/>
    </source>
</evidence>
<feature type="binding site" evidence="15">
    <location>
        <position position="8"/>
    </location>
    <ligand>
        <name>Mg(2+)</name>
        <dbReference type="ChEBI" id="CHEBI:18420"/>
        <label>1</label>
    </ligand>
</feature>
<dbReference type="GO" id="GO:0003677">
    <property type="term" value="F:DNA binding"/>
    <property type="evidence" value="ECO:0007669"/>
    <property type="project" value="UniProtKB-KW"/>
</dbReference>
<evidence type="ECO:0000256" key="14">
    <source>
        <dbReference type="PIRSR" id="PIRSR000977-1"/>
    </source>
</evidence>
<feature type="binding site" evidence="15">
    <location>
        <position position="10"/>
    </location>
    <ligand>
        <name>Mg(2+)</name>
        <dbReference type="ChEBI" id="CHEBI:18420"/>
        <label>2</label>
    </ligand>
</feature>
<dbReference type="InterPro" id="IPR034747">
    <property type="entry name" value="EXOI_SH3"/>
</dbReference>
<keyword evidence="7" id="KW-0378">Hydrolase</keyword>